<comment type="caution">
    <text evidence="2">The sequence shown here is derived from an EMBL/GenBank/DDBJ whole genome shotgun (WGS) entry which is preliminary data.</text>
</comment>
<feature type="region of interest" description="Disordered" evidence="1">
    <location>
        <begin position="56"/>
        <end position="76"/>
    </location>
</feature>
<keyword evidence="3" id="KW-1185">Reference proteome</keyword>
<dbReference type="InterPro" id="IPR021430">
    <property type="entry name" value="DUF3079"/>
</dbReference>
<name>A0ABT2YL39_9BURK</name>
<dbReference type="RefSeq" id="WP_263573358.1">
    <property type="nucleotide sequence ID" value="NZ_JAJIRN010000010.1"/>
</dbReference>
<reference evidence="2 3" key="1">
    <citation type="submission" date="2021-11" db="EMBL/GenBank/DDBJ databases">
        <authorList>
            <person name="Liang Q."/>
            <person name="Mou H."/>
            <person name="Liu Z."/>
        </authorList>
    </citation>
    <scope>NUCLEOTIDE SEQUENCE [LARGE SCALE GENOMIC DNA]</scope>
    <source>
        <strain evidence="2 3">CHU3</strain>
    </source>
</reference>
<organism evidence="2 3">
    <name type="scientific">Roseateles oligotrophus</name>
    <dbReference type="NCBI Taxonomy" id="1769250"/>
    <lineage>
        <taxon>Bacteria</taxon>
        <taxon>Pseudomonadati</taxon>
        <taxon>Pseudomonadota</taxon>
        <taxon>Betaproteobacteria</taxon>
        <taxon>Burkholderiales</taxon>
        <taxon>Sphaerotilaceae</taxon>
        <taxon>Roseateles</taxon>
    </lineage>
</organism>
<accession>A0ABT2YL39</accession>
<evidence type="ECO:0000256" key="1">
    <source>
        <dbReference type="SAM" id="MobiDB-lite"/>
    </source>
</evidence>
<proteinExistence type="predicted"/>
<sequence>MATTKRFPLQPSQPHRLCWGCDRYCAADAMACGNGSVRTLHPAELFGEDWLEWSPLADPESSAEPLDKLAGPLSQA</sequence>
<evidence type="ECO:0000313" key="2">
    <source>
        <dbReference type="EMBL" id="MCV2370769.1"/>
    </source>
</evidence>
<gene>
    <name evidence="2" type="ORF">LNV07_22005</name>
</gene>
<evidence type="ECO:0000313" key="3">
    <source>
        <dbReference type="Proteomes" id="UP001209701"/>
    </source>
</evidence>
<dbReference type="EMBL" id="JAJIRN010000010">
    <property type="protein sequence ID" value="MCV2370769.1"/>
    <property type="molecule type" value="Genomic_DNA"/>
</dbReference>
<dbReference type="Pfam" id="PF11278">
    <property type="entry name" value="DUF3079"/>
    <property type="match status" value="1"/>
</dbReference>
<dbReference type="Proteomes" id="UP001209701">
    <property type="component" value="Unassembled WGS sequence"/>
</dbReference>
<protein>
    <submittedName>
        <fullName evidence="2">DUF3079 domain-containing protein</fullName>
    </submittedName>
</protein>